<gene>
    <name evidence="5" type="ORF">HGK34_01245</name>
</gene>
<evidence type="ECO:0000256" key="1">
    <source>
        <dbReference type="ARBA" id="ARBA00022729"/>
    </source>
</evidence>
<protein>
    <submittedName>
        <fullName evidence="5">PHB depolymerase family esterase</fullName>
    </submittedName>
</protein>
<name>A0ABS1LF81_9MICO</name>
<accession>A0ABS1LF81</accession>
<evidence type="ECO:0000256" key="4">
    <source>
        <dbReference type="SAM" id="SignalP"/>
    </source>
</evidence>
<feature type="compositionally biased region" description="Pro residues" evidence="3">
    <location>
        <begin position="359"/>
        <end position="383"/>
    </location>
</feature>
<feature type="chain" id="PRO_5046658925" evidence="4">
    <location>
        <begin position="31"/>
        <end position="445"/>
    </location>
</feature>
<feature type="compositionally biased region" description="Low complexity" evidence="3">
    <location>
        <begin position="46"/>
        <end position="67"/>
    </location>
</feature>
<feature type="region of interest" description="Disordered" evidence="3">
    <location>
        <begin position="287"/>
        <end position="311"/>
    </location>
</feature>
<proteinExistence type="predicted"/>
<dbReference type="InterPro" id="IPR029058">
    <property type="entry name" value="AB_hydrolase_fold"/>
</dbReference>
<dbReference type="Gene3D" id="3.40.50.1820">
    <property type="entry name" value="alpha/beta hydrolase"/>
    <property type="match status" value="1"/>
</dbReference>
<feature type="compositionally biased region" description="Polar residues" evidence="3">
    <location>
        <begin position="287"/>
        <end position="298"/>
    </location>
</feature>
<keyword evidence="2" id="KW-0378">Hydrolase</keyword>
<dbReference type="RefSeq" id="WP_201844724.1">
    <property type="nucleotide sequence ID" value="NZ_JABBYC010000001.1"/>
</dbReference>
<dbReference type="PANTHER" id="PTHR43037:SF1">
    <property type="entry name" value="BLL1128 PROTEIN"/>
    <property type="match status" value="1"/>
</dbReference>
<dbReference type="InterPro" id="IPR050955">
    <property type="entry name" value="Plant_Biomass_Hydrol_Est"/>
</dbReference>
<evidence type="ECO:0000256" key="2">
    <source>
        <dbReference type="ARBA" id="ARBA00022801"/>
    </source>
</evidence>
<evidence type="ECO:0000256" key="3">
    <source>
        <dbReference type="SAM" id="MobiDB-lite"/>
    </source>
</evidence>
<keyword evidence="6" id="KW-1185">Reference proteome</keyword>
<reference evidence="5 6" key="1">
    <citation type="journal article" date="2021" name="Arch. Microbiol.">
        <title>Myceligenerans indicum sp. nov., an actinobacterium isolated from mangrove sediment of Sundarbans, India.</title>
        <authorList>
            <person name="Asha K."/>
            <person name="Bhadury P."/>
        </authorList>
    </citation>
    <scope>NUCLEOTIDE SEQUENCE [LARGE SCALE GENOMIC DNA]</scope>
    <source>
        <strain evidence="5 6">I2</strain>
    </source>
</reference>
<keyword evidence="1 4" id="KW-0732">Signal</keyword>
<comment type="caution">
    <text evidence="5">The sequence shown here is derived from an EMBL/GenBank/DDBJ whole genome shotgun (WGS) entry which is preliminary data.</text>
</comment>
<feature type="region of interest" description="Disordered" evidence="3">
    <location>
        <begin position="45"/>
        <end position="67"/>
    </location>
</feature>
<dbReference type="Proteomes" id="UP000675409">
    <property type="component" value="Unassembled WGS sequence"/>
</dbReference>
<dbReference type="Pfam" id="PF10503">
    <property type="entry name" value="Esterase_PHB"/>
    <property type="match status" value="1"/>
</dbReference>
<evidence type="ECO:0000313" key="5">
    <source>
        <dbReference type="EMBL" id="MBL0884917.1"/>
    </source>
</evidence>
<evidence type="ECO:0000313" key="6">
    <source>
        <dbReference type="Proteomes" id="UP000675409"/>
    </source>
</evidence>
<dbReference type="PANTHER" id="PTHR43037">
    <property type="entry name" value="UNNAMED PRODUCT-RELATED"/>
    <property type="match status" value="1"/>
</dbReference>
<dbReference type="InterPro" id="IPR010126">
    <property type="entry name" value="Esterase_phb"/>
</dbReference>
<dbReference type="NCBIfam" id="TIGR01840">
    <property type="entry name" value="esterase_phb"/>
    <property type="match status" value="1"/>
</dbReference>
<feature type="region of interest" description="Disordered" evidence="3">
    <location>
        <begin position="350"/>
        <end position="391"/>
    </location>
</feature>
<dbReference type="EMBL" id="JABBYC010000001">
    <property type="protein sequence ID" value="MBL0884917.1"/>
    <property type="molecule type" value="Genomic_DNA"/>
</dbReference>
<feature type="signal peptide" evidence="4">
    <location>
        <begin position="1"/>
        <end position="30"/>
    </location>
</feature>
<dbReference type="SUPFAM" id="SSF53474">
    <property type="entry name" value="alpha/beta-Hydrolases"/>
    <property type="match status" value="2"/>
</dbReference>
<organism evidence="5 6">
    <name type="scientific">Myceligenerans indicum</name>
    <dbReference type="NCBI Taxonomy" id="2593663"/>
    <lineage>
        <taxon>Bacteria</taxon>
        <taxon>Bacillati</taxon>
        <taxon>Actinomycetota</taxon>
        <taxon>Actinomycetes</taxon>
        <taxon>Micrococcales</taxon>
        <taxon>Promicromonosporaceae</taxon>
        <taxon>Myceligenerans</taxon>
    </lineage>
</organism>
<sequence>MKRLISATAALSLALAGGAAAIAAAPVATAGIICPSPFDTLPGCESADASGESASSGTASAGSWSSRSAGGMTTELYMPTSAPAIPAGRALMVNLHGCVQTSSDLRSGGNWESTADAYGMVVAVPAVPNGGVIAGCWDYYDTNHSRTSPGRHDDNLLDLVDDLLADTALDIDPDQVYVTGLSSGGGETLVMGCLAPDVFAGIGSNAGPAVGTSSLQIGYVATNEAQATSTCRDFAGSASGEFGTQLTSVVYGSNDTTVAPGYNTLNAQVMAGIYGAGDQSSFSLGSLEGSNTSGSGTLWSDGDGPRVSLIQNSGLGHNWPAGGGAGGSYISTSSINYPAYVTGFFFENNRRADRSGTPTPTPTPSPTPTASPTPTPSPTPTDPGPYCGSATNAEHEAAGRAHSYGVNPYNPFYANGSEDYLGLGDATVTTLSETSPGHFDVVSSC</sequence>